<name>A0ABS4Z1L4_9MICC</name>
<dbReference type="EMBL" id="JAGIOI010000001">
    <property type="protein sequence ID" value="MBP2414859.1"/>
    <property type="molecule type" value="Genomic_DNA"/>
</dbReference>
<keyword evidence="2" id="KW-0472">Membrane</keyword>
<organism evidence="3 4">
    <name type="scientific">Arthrobacter stackebrandtii</name>
    <dbReference type="NCBI Taxonomy" id="272161"/>
    <lineage>
        <taxon>Bacteria</taxon>
        <taxon>Bacillati</taxon>
        <taxon>Actinomycetota</taxon>
        <taxon>Actinomycetes</taxon>
        <taxon>Micrococcales</taxon>
        <taxon>Micrococcaceae</taxon>
        <taxon>Arthrobacter</taxon>
    </lineage>
</organism>
<gene>
    <name evidence="3" type="ORF">JOF48_003658</name>
</gene>
<reference evidence="3 4" key="1">
    <citation type="submission" date="2021-03" db="EMBL/GenBank/DDBJ databases">
        <title>Sequencing the genomes of 1000 actinobacteria strains.</title>
        <authorList>
            <person name="Klenk H.-P."/>
        </authorList>
    </citation>
    <scope>NUCLEOTIDE SEQUENCE [LARGE SCALE GENOMIC DNA]</scope>
    <source>
        <strain evidence="3 4">DSM 16005</strain>
    </source>
</reference>
<accession>A0ABS4Z1L4</accession>
<feature type="region of interest" description="Disordered" evidence="1">
    <location>
        <begin position="1"/>
        <end position="24"/>
    </location>
</feature>
<feature type="transmembrane region" description="Helical" evidence="2">
    <location>
        <begin position="73"/>
        <end position="93"/>
    </location>
</feature>
<evidence type="ECO:0000313" key="4">
    <source>
        <dbReference type="Proteomes" id="UP000711614"/>
    </source>
</evidence>
<dbReference type="RefSeq" id="WP_209683347.1">
    <property type="nucleotide sequence ID" value="NZ_JAGIOI010000001.1"/>
</dbReference>
<evidence type="ECO:0000256" key="2">
    <source>
        <dbReference type="SAM" id="Phobius"/>
    </source>
</evidence>
<dbReference type="Pfam" id="PF09534">
    <property type="entry name" value="Trp_oprn_chp"/>
    <property type="match status" value="1"/>
</dbReference>
<evidence type="ECO:0000256" key="1">
    <source>
        <dbReference type="SAM" id="MobiDB-lite"/>
    </source>
</evidence>
<feature type="transmembrane region" description="Helical" evidence="2">
    <location>
        <begin position="100"/>
        <end position="122"/>
    </location>
</feature>
<keyword evidence="4" id="KW-1185">Reference proteome</keyword>
<proteinExistence type="predicted"/>
<protein>
    <submittedName>
        <fullName evidence="3">Membrane protein (TIGR02234 family)</fullName>
    </submittedName>
</protein>
<feature type="transmembrane region" description="Helical" evidence="2">
    <location>
        <begin position="32"/>
        <end position="53"/>
    </location>
</feature>
<comment type="caution">
    <text evidence="3">The sequence shown here is derived from an EMBL/GenBank/DDBJ whole genome shotgun (WGS) entry which is preliminary data.</text>
</comment>
<keyword evidence="2" id="KW-0812">Transmembrane</keyword>
<feature type="region of interest" description="Disordered" evidence="1">
    <location>
        <begin position="186"/>
        <end position="213"/>
    </location>
</feature>
<feature type="compositionally biased region" description="Basic and acidic residues" evidence="1">
    <location>
        <begin position="1"/>
        <end position="11"/>
    </location>
</feature>
<sequence>MSTEQPGRDLPDAGTPHSSAAAPPRWQRKSTLVMVAVLAALAVFGTTTQTWIHVAIGPSEVAQSDLDIPGSKAAVAVSALALVALAGSLATTIAGKIARIITSAVVFLSAVGIIAVVAGVLADPVAAAASEVGAATGIDGQASDATVTVFPVLAIAAAAVLALAALALLWFGRGWNVRTKYDAAKTGTPTQKTGPVDDIDSWDQLSRGEDPTD</sequence>
<keyword evidence="2" id="KW-1133">Transmembrane helix</keyword>
<feature type="transmembrane region" description="Helical" evidence="2">
    <location>
        <begin position="149"/>
        <end position="171"/>
    </location>
</feature>
<dbReference type="Proteomes" id="UP000711614">
    <property type="component" value="Unassembled WGS sequence"/>
</dbReference>
<dbReference type="InterPro" id="IPR019051">
    <property type="entry name" value="Trp_biosyn_TM_oprn/chp"/>
</dbReference>
<evidence type="ECO:0000313" key="3">
    <source>
        <dbReference type="EMBL" id="MBP2414859.1"/>
    </source>
</evidence>